<keyword evidence="2" id="KW-1185">Reference proteome</keyword>
<evidence type="ECO:0000313" key="1">
    <source>
        <dbReference type="EMBL" id="GAA0166190.1"/>
    </source>
</evidence>
<comment type="caution">
    <text evidence="1">The sequence shown here is derived from an EMBL/GenBank/DDBJ whole genome shotgun (WGS) entry which is preliminary data.</text>
</comment>
<organism evidence="1 2">
    <name type="scientific">Lithospermum erythrorhizon</name>
    <name type="common">Purple gromwell</name>
    <name type="synonym">Lithospermum officinale var. erythrorhizon</name>
    <dbReference type="NCBI Taxonomy" id="34254"/>
    <lineage>
        <taxon>Eukaryota</taxon>
        <taxon>Viridiplantae</taxon>
        <taxon>Streptophyta</taxon>
        <taxon>Embryophyta</taxon>
        <taxon>Tracheophyta</taxon>
        <taxon>Spermatophyta</taxon>
        <taxon>Magnoliopsida</taxon>
        <taxon>eudicotyledons</taxon>
        <taxon>Gunneridae</taxon>
        <taxon>Pentapetalae</taxon>
        <taxon>asterids</taxon>
        <taxon>lamiids</taxon>
        <taxon>Boraginales</taxon>
        <taxon>Boraginaceae</taxon>
        <taxon>Boraginoideae</taxon>
        <taxon>Lithospermeae</taxon>
        <taxon>Lithospermum</taxon>
    </lineage>
</organism>
<dbReference type="PANTHER" id="PTHR11697:SF230">
    <property type="entry name" value="ZINC FINGER, MYM DOMAIN CONTAINING 1"/>
    <property type="match status" value="1"/>
</dbReference>
<accession>A0AAV3QTJ7</accession>
<dbReference type="InterPro" id="IPR055298">
    <property type="entry name" value="AtLOH3-like"/>
</dbReference>
<evidence type="ECO:0000313" key="2">
    <source>
        <dbReference type="Proteomes" id="UP001454036"/>
    </source>
</evidence>
<reference evidence="1 2" key="1">
    <citation type="submission" date="2024-01" db="EMBL/GenBank/DDBJ databases">
        <title>The complete chloroplast genome sequence of Lithospermum erythrorhizon: insights into the phylogenetic relationship among Boraginaceae species and the maternal lineages of purple gromwells.</title>
        <authorList>
            <person name="Okada T."/>
            <person name="Watanabe K."/>
        </authorList>
    </citation>
    <scope>NUCLEOTIDE SEQUENCE [LARGE SCALE GENOMIC DNA]</scope>
</reference>
<protein>
    <submittedName>
        <fullName evidence="1">Uncharacterized protein</fullName>
    </submittedName>
</protein>
<gene>
    <name evidence="1" type="ORF">LIER_21404</name>
</gene>
<sequence>MAIVLRFVNKKGILRERFFDLVHVEKLRYIINSATRSTKRSDDLLDAQAQMIENDELETERGLNQVCKLQRAGDTRRGSYLRSVSRLIEMFKSTPRVLDVTIDEGNTTTQSGQAFLFHDTMSSFDFVFILHFIKELMEITNFLSQALQKKSQDIVNVMYLVRTTKTLV</sequence>
<name>A0AAV3QTJ7_LITER</name>
<dbReference type="EMBL" id="BAABME010005638">
    <property type="protein sequence ID" value="GAA0166190.1"/>
    <property type="molecule type" value="Genomic_DNA"/>
</dbReference>
<dbReference type="PANTHER" id="PTHR11697">
    <property type="entry name" value="GENERAL TRANSCRIPTION FACTOR 2-RELATED ZINC FINGER PROTEIN"/>
    <property type="match status" value="1"/>
</dbReference>
<dbReference type="Proteomes" id="UP001454036">
    <property type="component" value="Unassembled WGS sequence"/>
</dbReference>
<proteinExistence type="predicted"/>
<dbReference type="AlphaFoldDB" id="A0AAV3QTJ7"/>